<dbReference type="EMBL" id="CP132932">
    <property type="protein sequence ID" value="XCB26303.1"/>
    <property type="molecule type" value="Genomic_DNA"/>
</dbReference>
<dbReference type="RefSeq" id="WP_353068885.1">
    <property type="nucleotide sequence ID" value="NZ_CP132932.1"/>
</dbReference>
<dbReference type="AlphaFoldDB" id="A0AAU7ZD90"/>
<gene>
    <name evidence="1" type="ORF">RBB75_18015</name>
</gene>
<dbReference type="KEGG" id="temp:RBB75_18015"/>
<sequence length="70" mass="7597">MDAIIIPFRLPATASTGMHLFQRVTSDSSSRIRHTAREIGITGAAAAVGNATGKRIRDYHITVDKIMQTT</sequence>
<organism evidence="1">
    <name type="scientific">Tunturiibacter empetritectus</name>
    <dbReference type="NCBI Taxonomy" id="3069691"/>
    <lineage>
        <taxon>Bacteria</taxon>
        <taxon>Pseudomonadati</taxon>
        <taxon>Acidobacteriota</taxon>
        <taxon>Terriglobia</taxon>
        <taxon>Terriglobales</taxon>
        <taxon>Acidobacteriaceae</taxon>
        <taxon>Tunturiibacter</taxon>
    </lineage>
</organism>
<reference evidence="1" key="1">
    <citation type="submission" date="2023-08" db="EMBL/GenBank/DDBJ databases">
        <authorList>
            <person name="Messyasz A."/>
            <person name="Mannisto M.K."/>
            <person name="Kerkhof L.J."/>
            <person name="Haggblom M."/>
        </authorList>
    </citation>
    <scope>NUCLEOTIDE SEQUENCE</scope>
    <source>
        <strain evidence="1">M8UP23</strain>
    </source>
</reference>
<reference evidence="1" key="2">
    <citation type="journal article" date="2024" name="Environ. Microbiol.">
        <title>Genome analysis and description of Tunturibacter gen. nov. expands the diversity of Terriglobia in tundra soils.</title>
        <authorList>
            <person name="Messyasz A."/>
            <person name="Mannisto M.K."/>
            <person name="Kerkhof L.J."/>
            <person name="Haggblom M.M."/>
        </authorList>
    </citation>
    <scope>NUCLEOTIDE SEQUENCE</scope>
    <source>
        <strain evidence="1">M8UP23</strain>
    </source>
</reference>
<evidence type="ECO:0000313" key="1">
    <source>
        <dbReference type="EMBL" id="XCB26303.1"/>
    </source>
</evidence>
<name>A0AAU7ZD90_9BACT</name>
<proteinExistence type="predicted"/>
<protein>
    <submittedName>
        <fullName evidence="1">Uncharacterized protein</fullName>
    </submittedName>
</protein>
<accession>A0AAU7ZD90</accession>